<proteinExistence type="inferred from homology"/>
<keyword evidence="6" id="KW-1015">Disulfide bond</keyword>
<dbReference type="InterPro" id="IPR000560">
    <property type="entry name" value="His_Pase_clade-2"/>
</dbReference>
<dbReference type="GeneID" id="113512200"/>
<dbReference type="GO" id="GO:0003993">
    <property type="term" value="F:acid phosphatase activity"/>
    <property type="evidence" value="ECO:0007669"/>
    <property type="project" value="UniProtKB-EC"/>
</dbReference>
<gene>
    <name evidence="10" type="primary">LOC113512200</name>
</gene>
<evidence type="ECO:0000256" key="1">
    <source>
        <dbReference type="ARBA" id="ARBA00000032"/>
    </source>
</evidence>
<dbReference type="KEGG" id="gmw:113512200"/>
<accession>A0A6J1WDU6</accession>
<dbReference type="InterPro" id="IPR050645">
    <property type="entry name" value="Histidine_acid_phosphatase"/>
</dbReference>
<evidence type="ECO:0000313" key="9">
    <source>
        <dbReference type="Proteomes" id="UP001652740"/>
    </source>
</evidence>
<keyword evidence="4 8" id="KW-0732">Signal</keyword>
<protein>
    <recommendedName>
        <fullName evidence="3">acid phosphatase</fullName>
        <ecNumber evidence="3">3.1.3.2</ecNumber>
    </recommendedName>
</protein>
<keyword evidence="5" id="KW-0378">Hydrolase</keyword>
<comment type="catalytic activity">
    <reaction evidence="1">
        <text>a phosphate monoester + H2O = an alcohol + phosphate</text>
        <dbReference type="Rhea" id="RHEA:15017"/>
        <dbReference type="ChEBI" id="CHEBI:15377"/>
        <dbReference type="ChEBI" id="CHEBI:30879"/>
        <dbReference type="ChEBI" id="CHEBI:43474"/>
        <dbReference type="ChEBI" id="CHEBI:67140"/>
        <dbReference type="EC" id="3.1.3.2"/>
    </reaction>
</comment>
<dbReference type="SUPFAM" id="SSF53254">
    <property type="entry name" value="Phosphoglycerate mutase-like"/>
    <property type="match status" value="1"/>
</dbReference>
<keyword evidence="9" id="KW-1185">Reference proteome</keyword>
<reference evidence="10" key="1">
    <citation type="submission" date="2025-08" db="UniProtKB">
        <authorList>
            <consortium name="RefSeq"/>
        </authorList>
    </citation>
    <scope>IDENTIFICATION</scope>
    <source>
        <tissue evidence="10">Whole larvae</tissue>
    </source>
</reference>
<evidence type="ECO:0000256" key="4">
    <source>
        <dbReference type="ARBA" id="ARBA00022729"/>
    </source>
</evidence>
<comment type="similarity">
    <text evidence="2">Belongs to the histidine acid phosphatase family.</text>
</comment>
<dbReference type="Proteomes" id="UP001652740">
    <property type="component" value="Unplaced"/>
</dbReference>
<dbReference type="PANTHER" id="PTHR11567">
    <property type="entry name" value="ACID PHOSPHATASE-RELATED"/>
    <property type="match status" value="1"/>
</dbReference>
<dbReference type="InterPro" id="IPR029033">
    <property type="entry name" value="His_PPase_superfam"/>
</dbReference>
<organism evidence="9 10">
    <name type="scientific">Galleria mellonella</name>
    <name type="common">Greater wax moth</name>
    <dbReference type="NCBI Taxonomy" id="7137"/>
    <lineage>
        <taxon>Eukaryota</taxon>
        <taxon>Metazoa</taxon>
        <taxon>Ecdysozoa</taxon>
        <taxon>Arthropoda</taxon>
        <taxon>Hexapoda</taxon>
        <taxon>Insecta</taxon>
        <taxon>Pterygota</taxon>
        <taxon>Neoptera</taxon>
        <taxon>Endopterygota</taxon>
        <taxon>Lepidoptera</taxon>
        <taxon>Glossata</taxon>
        <taxon>Ditrysia</taxon>
        <taxon>Pyraloidea</taxon>
        <taxon>Pyralidae</taxon>
        <taxon>Galleriinae</taxon>
        <taxon>Galleria</taxon>
    </lineage>
</organism>
<evidence type="ECO:0000256" key="3">
    <source>
        <dbReference type="ARBA" id="ARBA00012646"/>
    </source>
</evidence>
<evidence type="ECO:0000256" key="5">
    <source>
        <dbReference type="ARBA" id="ARBA00022801"/>
    </source>
</evidence>
<evidence type="ECO:0000256" key="7">
    <source>
        <dbReference type="ARBA" id="ARBA00023180"/>
    </source>
</evidence>
<dbReference type="RefSeq" id="XP_026751802.1">
    <property type="nucleotide sequence ID" value="XM_026896001.2"/>
</dbReference>
<evidence type="ECO:0000256" key="8">
    <source>
        <dbReference type="SAM" id="SignalP"/>
    </source>
</evidence>
<sequence length="382" mass="42626">MFKFVSVLLLMVFSEVIIADDVTDGTELVFSLLIHRHGDRTPIESSLFFSNDAATLRELSAPYGYGQLTDVGKRSAFALGDYIGRRYSELLAPKYNRSEVYIRSTDSTRTKMTILTALSSIYLPANGSGWSDDLNWEPVPYTTVPAKYDFNQASLNCPTFKTDLALSMLRPYLKLQVQYGEILDLLSRKIGFSVKFLPALVYGVYDVYTAQLSLGLAIDEEIAAVFDEVEEVAGAAIDVLYGNDVNKKYQAGVLLNEFYTYSAKAIAGDETQRLRIYSAHDVNVYAFEAVTEITPRQGVPKYASAYSLEVRRVTETGKFVVLPVYQPAPGESEIYLQVQGCDLLCDYDQFVEITSKNALDEDTWRTECGFTDDLVIDDSSVA</sequence>
<name>A0A6J1WDU6_GALME</name>
<evidence type="ECO:0000256" key="6">
    <source>
        <dbReference type="ARBA" id="ARBA00023157"/>
    </source>
</evidence>
<dbReference type="PANTHER" id="PTHR11567:SF211">
    <property type="entry name" value="PROSTATIC ACID PHOSPHATASE"/>
    <property type="match status" value="1"/>
</dbReference>
<feature type="signal peptide" evidence="8">
    <location>
        <begin position="1"/>
        <end position="19"/>
    </location>
</feature>
<dbReference type="EC" id="3.1.3.2" evidence="3"/>
<dbReference type="Pfam" id="PF00328">
    <property type="entry name" value="His_Phos_2"/>
    <property type="match status" value="1"/>
</dbReference>
<evidence type="ECO:0000256" key="2">
    <source>
        <dbReference type="ARBA" id="ARBA00005375"/>
    </source>
</evidence>
<feature type="chain" id="PRO_5026649439" description="acid phosphatase" evidence="8">
    <location>
        <begin position="20"/>
        <end position="382"/>
    </location>
</feature>
<keyword evidence="7" id="KW-0325">Glycoprotein</keyword>
<dbReference type="CDD" id="cd07061">
    <property type="entry name" value="HP_HAP_like"/>
    <property type="match status" value="1"/>
</dbReference>
<dbReference type="OrthoDB" id="258392at2759"/>
<dbReference type="InParanoid" id="A0A6J1WDU6"/>
<dbReference type="Gene3D" id="3.40.50.1240">
    <property type="entry name" value="Phosphoglycerate mutase-like"/>
    <property type="match status" value="1"/>
</dbReference>
<evidence type="ECO:0000313" key="10">
    <source>
        <dbReference type="RefSeq" id="XP_026751802.1"/>
    </source>
</evidence>
<dbReference type="AlphaFoldDB" id="A0A6J1WDU6"/>